<dbReference type="PANTHER" id="PTHR34989:SF1">
    <property type="entry name" value="PROTEIN HDED"/>
    <property type="match status" value="1"/>
</dbReference>
<dbReference type="InterPro" id="IPR005325">
    <property type="entry name" value="DUF308_memb"/>
</dbReference>
<feature type="transmembrane region" description="Helical" evidence="2">
    <location>
        <begin position="165"/>
        <end position="187"/>
    </location>
</feature>
<dbReference type="AlphaFoldDB" id="A0A182D349"/>
<evidence type="ECO:0000256" key="2">
    <source>
        <dbReference type="SAM" id="Phobius"/>
    </source>
</evidence>
<dbReference type="GO" id="GO:0005886">
    <property type="term" value="C:plasma membrane"/>
    <property type="evidence" value="ECO:0007669"/>
    <property type="project" value="TreeGrafter"/>
</dbReference>
<feature type="transmembrane region" description="Helical" evidence="2">
    <location>
        <begin position="51"/>
        <end position="70"/>
    </location>
</feature>
<gene>
    <name evidence="3" type="ORF">BV133_2195</name>
</gene>
<feature type="transmembrane region" description="Helical" evidence="2">
    <location>
        <begin position="193"/>
        <end position="212"/>
    </location>
</feature>
<protein>
    <submittedName>
        <fullName evidence="3">Putative membrane protein</fullName>
    </submittedName>
</protein>
<dbReference type="EMBL" id="AP014854">
    <property type="protein sequence ID" value="BAR99788.1"/>
    <property type="molecule type" value="Genomic_DNA"/>
</dbReference>
<evidence type="ECO:0000256" key="1">
    <source>
        <dbReference type="SAM" id="MobiDB-lite"/>
    </source>
</evidence>
<keyword evidence="2" id="KW-1133">Transmembrane helix</keyword>
<organism evidence="3">
    <name type="scientific">Blastochloris viridis</name>
    <name type="common">Rhodopseudomonas viridis</name>
    <dbReference type="NCBI Taxonomy" id="1079"/>
    <lineage>
        <taxon>Bacteria</taxon>
        <taxon>Pseudomonadati</taxon>
        <taxon>Pseudomonadota</taxon>
        <taxon>Alphaproteobacteria</taxon>
        <taxon>Hyphomicrobiales</taxon>
        <taxon>Blastochloridaceae</taxon>
        <taxon>Blastochloris</taxon>
    </lineage>
</organism>
<dbReference type="Pfam" id="PF03729">
    <property type="entry name" value="DUF308"/>
    <property type="match status" value="2"/>
</dbReference>
<dbReference type="PANTHER" id="PTHR34989">
    <property type="entry name" value="PROTEIN HDED"/>
    <property type="match status" value="1"/>
</dbReference>
<accession>A0A182D349</accession>
<feature type="transmembrane region" description="Helical" evidence="2">
    <location>
        <begin position="111"/>
        <end position="131"/>
    </location>
</feature>
<feature type="transmembrane region" description="Helical" evidence="2">
    <location>
        <begin position="76"/>
        <end position="99"/>
    </location>
</feature>
<sequence>MILRNLDDEQLRSVKDQHSEGVMSSSPTTSPLPGEQPAIGRTKSAVLAENWWAVAIRGLAAIIFGVLAFMLPVATILSLLLFFAAYAVVNGVFAIVAAVRAASSSERWGSLLLEGLVSIAGGAIVVLWPGITVDAFVLLVAAWALLTGCLAIAAALRLEIDHGRWWLVLGGVASLLYGVLLILAPFLGAVVMTWWLGAYAFVFGVTQIILALKLRDQRRGAH</sequence>
<feature type="compositionally biased region" description="Polar residues" evidence="1">
    <location>
        <begin position="22"/>
        <end position="31"/>
    </location>
</feature>
<feature type="transmembrane region" description="Helical" evidence="2">
    <location>
        <begin position="137"/>
        <end position="158"/>
    </location>
</feature>
<keyword evidence="2" id="KW-0472">Membrane</keyword>
<evidence type="ECO:0000313" key="3">
    <source>
        <dbReference type="EMBL" id="BAR99788.1"/>
    </source>
</evidence>
<name>A0A182D349_BLAVI</name>
<reference evidence="3" key="1">
    <citation type="journal article" date="2015" name="Genome Announc.">
        <title>Complete Genome Sequence of the Bacteriochlorophyll b-Producing Photosynthetic Bacterium Blastochloris viridis.</title>
        <authorList>
            <person name="Tsukatani Y."/>
            <person name="Hirose Y."/>
            <person name="Harada J."/>
            <person name="Misawa N."/>
            <person name="Mori K."/>
            <person name="Inoue K."/>
            <person name="Tamiaki H."/>
        </authorList>
    </citation>
    <scope>NUCLEOTIDE SEQUENCE [LARGE SCALE GENOMIC DNA]</scope>
    <source>
        <strain evidence="3">DSM 133</strain>
    </source>
</reference>
<feature type="region of interest" description="Disordered" evidence="1">
    <location>
        <begin position="13"/>
        <end position="36"/>
    </location>
</feature>
<dbReference type="PATRIC" id="fig|1079.8.peg.2262"/>
<dbReference type="InterPro" id="IPR052712">
    <property type="entry name" value="Acid_resist_chaperone_HdeD"/>
</dbReference>
<keyword evidence="2" id="KW-0812">Transmembrane</keyword>
<proteinExistence type="predicted"/>